<feature type="transmembrane region" description="Helical" evidence="8">
    <location>
        <begin position="138"/>
        <end position="159"/>
    </location>
</feature>
<keyword evidence="3" id="KW-0479">Metal-binding</keyword>
<name>A0A8T1WT57_9STRA</name>
<feature type="transmembrane region" description="Helical" evidence="8">
    <location>
        <begin position="423"/>
        <end position="445"/>
    </location>
</feature>
<feature type="domain" description="P-type ATPase A" evidence="9">
    <location>
        <begin position="236"/>
        <end position="339"/>
    </location>
</feature>
<dbReference type="Pfam" id="PF00122">
    <property type="entry name" value="E1-E2_ATPase"/>
    <property type="match status" value="1"/>
</dbReference>
<evidence type="ECO:0000313" key="12">
    <source>
        <dbReference type="Proteomes" id="UP000693981"/>
    </source>
</evidence>
<comment type="subcellular location">
    <subcellularLocation>
        <location evidence="1">Endomembrane system</location>
        <topology evidence="1">Multi-pass membrane protein</topology>
    </subcellularLocation>
</comment>
<dbReference type="PROSITE" id="PS00154">
    <property type="entry name" value="ATPASE_E1_E2"/>
    <property type="match status" value="1"/>
</dbReference>
<keyword evidence="6 8" id="KW-0472">Membrane</keyword>
<feature type="region of interest" description="Disordered" evidence="7">
    <location>
        <begin position="30"/>
        <end position="54"/>
    </location>
</feature>
<evidence type="ECO:0000256" key="7">
    <source>
        <dbReference type="SAM" id="MobiDB-lite"/>
    </source>
</evidence>
<dbReference type="GO" id="GO:0012505">
    <property type="term" value="C:endomembrane system"/>
    <property type="evidence" value="ECO:0007669"/>
    <property type="project" value="UniProtKB-SubCell"/>
</dbReference>
<evidence type="ECO:0000313" key="11">
    <source>
        <dbReference type="EMBL" id="KAG7395478.1"/>
    </source>
</evidence>
<dbReference type="InterPro" id="IPR059000">
    <property type="entry name" value="ATPase_P-type_domA"/>
</dbReference>
<feature type="region of interest" description="Disordered" evidence="7">
    <location>
        <begin position="589"/>
        <end position="616"/>
    </location>
</feature>
<keyword evidence="4" id="KW-0460">Magnesium</keyword>
<evidence type="ECO:0008006" key="13">
    <source>
        <dbReference type="Google" id="ProtNLM"/>
    </source>
</evidence>
<dbReference type="GO" id="GO:0046872">
    <property type="term" value="F:metal ion binding"/>
    <property type="evidence" value="ECO:0007669"/>
    <property type="project" value="UniProtKB-KW"/>
</dbReference>
<dbReference type="Proteomes" id="UP000693981">
    <property type="component" value="Unassembled WGS sequence"/>
</dbReference>
<accession>A0A8T1WT57</accession>
<keyword evidence="12" id="KW-1185">Reference proteome</keyword>
<dbReference type="InterPro" id="IPR001757">
    <property type="entry name" value="P_typ_ATPase"/>
</dbReference>
<dbReference type="GO" id="GO:0005524">
    <property type="term" value="F:ATP binding"/>
    <property type="evidence" value="ECO:0007669"/>
    <property type="project" value="InterPro"/>
</dbReference>
<feature type="region of interest" description="Disordered" evidence="7">
    <location>
        <begin position="382"/>
        <end position="411"/>
    </location>
</feature>
<dbReference type="Pfam" id="PF00689">
    <property type="entry name" value="Cation_ATPase_C"/>
    <property type="match status" value="1"/>
</dbReference>
<evidence type="ECO:0000259" key="9">
    <source>
        <dbReference type="Pfam" id="PF00122"/>
    </source>
</evidence>
<evidence type="ECO:0000256" key="2">
    <source>
        <dbReference type="ARBA" id="ARBA00022692"/>
    </source>
</evidence>
<feature type="transmembrane region" description="Helical" evidence="8">
    <location>
        <begin position="165"/>
        <end position="184"/>
    </location>
</feature>
<protein>
    <recommendedName>
        <fullName evidence="13">Cation-transporting P-type ATPase N-terminal domain-containing protein</fullName>
    </recommendedName>
</protein>
<dbReference type="GO" id="GO:0016887">
    <property type="term" value="F:ATP hydrolysis activity"/>
    <property type="evidence" value="ECO:0007669"/>
    <property type="project" value="InterPro"/>
</dbReference>
<dbReference type="EMBL" id="JAGDFL010000204">
    <property type="protein sequence ID" value="KAG7395478.1"/>
    <property type="molecule type" value="Genomic_DNA"/>
</dbReference>
<evidence type="ECO:0000256" key="6">
    <source>
        <dbReference type="ARBA" id="ARBA00023136"/>
    </source>
</evidence>
<evidence type="ECO:0000256" key="5">
    <source>
        <dbReference type="ARBA" id="ARBA00022989"/>
    </source>
</evidence>
<reference evidence="11" key="1">
    <citation type="submission" date="2021-02" db="EMBL/GenBank/DDBJ databases">
        <authorList>
            <person name="Palmer J.M."/>
        </authorList>
    </citation>
    <scope>NUCLEOTIDE SEQUENCE</scope>
    <source>
        <strain evidence="11">SCRP23</strain>
    </source>
</reference>
<dbReference type="GO" id="GO:0005388">
    <property type="term" value="F:P-type calcium transporter activity"/>
    <property type="evidence" value="ECO:0007669"/>
    <property type="project" value="TreeGrafter"/>
</dbReference>
<dbReference type="InterPro" id="IPR018303">
    <property type="entry name" value="ATPase_P-typ_P_site"/>
</dbReference>
<dbReference type="PANTHER" id="PTHR24093:SF369">
    <property type="entry name" value="CALCIUM-TRANSPORTING ATPASE"/>
    <property type="match status" value="1"/>
</dbReference>
<keyword evidence="5 8" id="KW-1133">Transmembrane helix</keyword>
<evidence type="ECO:0000256" key="4">
    <source>
        <dbReference type="ARBA" id="ARBA00022842"/>
    </source>
</evidence>
<gene>
    <name evidence="11" type="ORF">PHYBOEH_003708</name>
</gene>
<feature type="domain" description="Cation-transporting P-type ATPase C-terminal" evidence="10">
    <location>
        <begin position="695"/>
        <end position="880"/>
    </location>
</feature>
<feature type="region of interest" description="Disordered" evidence="7">
    <location>
        <begin position="1"/>
        <end position="20"/>
    </location>
</feature>
<feature type="transmembrane region" description="Helical" evidence="8">
    <location>
        <begin position="465"/>
        <end position="495"/>
    </location>
</feature>
<organism evidence="11 12">
    <name type="scientific">Phytophthora boehmeriae</name>
    <dbReference type="NCBI Taxonomy" id="109152"/>
    <lineage>
        <taxon>Eukaryota</taxon>
        <taxon>Sar</taxon>
        <taxon>Stramenopiles</taxon>
        <taxon>Oomycota</taxon>
        <taxon>Peronosporomycetes</taxon>
        <taxon>Peronosporales</taxon>
        <taxon>Peronosporaceae</taxon>
        <taxon>Phytophthora</taxon>
    </lineage>
</organism>
<evidence type="ECO:0000256" key="1">
    <source>
        <dbReference type="ARBA" id="ARBA00004127"/>
    </source>
</evidence>
<sequence length="902" mass="96515">MDDRPLLSLSPAAGSSGAFPLLPTDLRRLLALSDQSSPPPPSSPSSSSPGTISSAVASVEASTRSFDEERSFNTQLERLGGILGLARALRVDLERGLDASNHSGDLGRRAEWFGANYVPPPPARGLLRLMAEAAFMDTTNLILVIDGVVAVALGMAVGGNPSTDWMEGTCVLIAVLAISLVTAVGDFQKERQFRALNAVNENELVRVVRFGANPEASQSLELSGQEVGSADGSNDSRVRKWSIVVGDIVQLEPGDMVPADGIAFHTKELQVDESTLTGEAELVRKGDALLLSTSEECPVDEEVLTVKLFSGTRVMEGYAKMLVLCVGEHSQYGQITALINGAGAEEDDKEIDAKKASNLPDYHSSIQDGSYLSLDVVETSRNSKKSQKHIDDPSKSTTKVPKKKSTRPERTPLAQKIQAMNLWLGKMGVVVAVTIFVVLCVRFSIETFVQEPRQSWEAEYLRDYLSYFILGTTILVVAIPEGLPLAVAIALALAVRRMLRGRSLVRHLAACETVGNATTLCADKTGTLTANQMSVARIWLAPESENDFVSPDGGIQADFDSANMAKAAMSSTVNHTLCEGIALNSTAELLPPEDGDNAATPRKALGSQTEGDGTNDAPALRAAHVGFAMGKSGTSVAKEAADIVLMDDDLAGVVSAVVSGRGVFDGISQFLQFQLTVIAVALSVACIGAITLRQSPIAAVQILWVNLFMDVFASLVLTTDEPKADELLARQPYARSRSLISPRMAKHIAGQTLLQLTLLLLLTFLGDKWFDVPSGRASVTDDDDSASTEHLTIVFNTFVWLQLFNQLNCRQGMTDAPLLHLAELWNNKLSIAALGIQAGLQVAIVQLGGELFHCAPLTAAQWGACIGMGALSLLVGALLRLSSIEEPALRLLLRLRKQREQQ</sequence>
<evidence type="ECO:0000259" key="10">
    <source>
        <dbReference type="Pfam" id="PF00689"/>
    </source>
</evidence>
<feature type="transmembrane region" description="Helical" evidence="8">
    <location>
        <begin position="670"/>
        <end position="692"/>
    </location>
</feature>
<dbReference type="NCBIfam" id="TIGR01494">
    <property type="entry name" value="ATPase_P-type"/>
    <property type="match status" value="1"/>
</dbReference>
<dbReference type="PANTHER" id="PTHR24093">
    <property type="entry name" value="CATION TRANSPORTING ATPASE"/>
    <property type="match status" value="1"/>
</dbReference>
<dbReference type="InterPro" id="IPR006068">
    <property type="entry name" value="ATPase_P-typ_cation-transptr_C"/>
</dbReference>
<evidence type="ECO:0000256" key="3">
    <source>
        <dbReference type="ARBA" id="ARBA00022723"/>
    </source>
</evidence>
<evidence type="ECO:0000256" key="8">
    <source>
        <dbReference type="SAM" id="Phobius"/>
    </source>
</evidence>
<comment type="caution">
    <text evidence="11">The sequence shown here is derived from an EMBL/GenBank/DDBJ whole genome shotgun (WGS) entry which is preliminary data.</text>
</comment>
<dbReference type="GO" id="GO:0005886">
    <property type="term" value="C:plasma membrane"/>
    <property type="evidence" value="ECO:0007669"/>
    <property type="project" value="TreeGrafter"/>
</dbReference>
<keyword evidence="2 8" id="KW-0812">Transmembrane</keyword>
<dbReference type="AlphaFoldDB" id="A0A8T1WT57"/>
<proteinExistence type="predicted"/>
<feature type="transmembrane region" description="Helical" evidence="8">
    <location>
        <begin position="698"/>
        <end position="717"/>
    </location>
</feature>
<dbReference type="OrthoDB" id="116380at2759"/>